<reference evidence="2" key="1">
    <citation type="submission" date="2025-08" db="UniProtKB">
        <authorList>
            <consortium name="RefSeq"/>
        </authorList>
    </citation>
    <scope>IDENTIFICATION</scope>
    <source>
        <tissue evidence="2">Whole insect</tissue>
    </source>
</reference>
<feature type="region of interest" description="Disordered" evidence="1">
    <location>
        <begin position="1"/>
        <end position="20"/>
    </location>
</feature>
<protein>
    <submittedName>
        <fullName evidence="2">Uncharacterized protein LOC114341389</fullName>
    </submittedName>
</protein>
<gene>
    <name evidence="2" type="primary">LOC114341389</name>
</gene>
<dbReference type="InParanoid" id="A0A6P7GRS7"/>
<accession>A0A6P7GRS7</accession>
<organism evidence="2">
    <name type="scientific">Diabrotica virgifera virgifera</name>
    <name type="common">western corn rootworm</name>
    <dbReference type="NCBI Taxonomy" id="50390"/>
    <lineage>
        <taxon>Eukaryota</taxon>
        <taxon>Metazoa</taxon>
        <taxon>Ecdysozoa</taxon>
        <taxon>Arthropoda</taxon>
        <taxon>Hexapoda</taxon>
        <taxon>Insecta</taxon>
        <taxon>Pterygota</taxon>
        <taxon>Neoptera</taxon>
        <taxon>Endopterygota</taxon>
        <taxon>Coleoptera</taxon>
        <taxon>Polyphaga</taxon>
        <taxon>Cucujiformia</taxon>
        <taxon>Chrysomeloidea</taxon>
        <taxon>Chrysomelidae</taxon>
        <taxon>Galerucinae</taxon>
        <taxon>Diabroticina</taxon>
        <taxon>Diabroticites</taxon>
        <taxon>Diabrotica</taxon>
    </lineage>
</organism>
<sequence>MGEAFSPGTPLGENFSGASENSEMDIIESSLIENLDDSTAKITTKTRDVIKVPTQQIPPPQKVVEKKLFNVASDKYNFNNVYVYIEKSNNQDIGRLHPLTVEDILHKKIEHS</sequence>
<evidence type="ECO:0000313" key="2">
    <source>
        <dbReference type="RefSeq" id="XP_028147983.1"/>
    </source>
</evidence>
<dbReference type="AlphaFoldDB" id="A0A6P7GRS7"/>
<name>A0A6P7GRS7_DIAVI</name>
<evidence type="ECO:0000256" key="1">
    <source>
        <dbReference type="SAM" id="MobiDB-lite"/>
    </source>
</evidence>
<dbReference type="RefSeq" id="XP_028147983.1">
    <property type="nucleotide sequence ID" value="XM_028292182.1"/>
</dbReference>
<proteinExistence type="predicted"/>